<feature type="signal peptide" evidence="16">
    <location>
        <begin position="1"/>
        <end position="22"/>
    </location>
</feature>
<dbReference type="PANTHER" id="PTHR14218:SF34">
    <property type="entry name" value="TRIPEPTIDYL-PEPTIDASE SED4"/>
    <property type="match status" value="1"/>
</dbReference>
<dbReference type="FunFam" id="3.40.50.200:FF:000015">
    <property type="entry name" value="Tripeptidyl peptidase A"/>
    <property type="match status" value="1"/>
</dbReference>
<protein>
    <recommendedName>
        <fullName evidence="4">tripeptidyl-peptidase II</fullName>
        <ecNumber evidence="4">3.4.14.10</ecNumber>
    </recommendedName>
</protein>
<feature type="active site" description="Charge relay system" evidence="15">
    <location>
        <position position="301"/>
    </location>
</feature>
<keyword evidence="6 15" id="KW-0645">Protease</keyword>
<keyword evidence="13" id="KW-0865">Zymogen</keyword>
<sequence length="626" mass="66734">MASNRALKFAGLALLLSLQASAAVLVEKLANVPKGWKIANTPSGDSQMVLQVALAQQNLDQLESKLASVSTPSSASYGQYLNLDEVNSIFGPNNESVTAVKSWLESSGVTNYKTQGDSIWFQTTVSTANSILGTNFHNFVDSTGSTKLRTTQYSIPNELTAHIDLISPTTFFGKTKALRTTHGRKTKRLPKRQVSKAISRSKRQEPASCEGSIVVENRTFAAFGPACLKAEYDINGYKADPRSGSRIGFGSFLNESASFSDIFLFEQYFKIPPQNFSVVLVNPQDGATALPQPPLDANDGEANLDSQYIAGIANPLPFNEFITAGSPPYFPDPVEPAGTANENEPYLPYYEFLLAQPNNSLPQVITNSYGDEEQTVPENYAVRVCNLIGMLGLRGISVLESSGDEGVGASCLTQDQTSPQFNPIFPATCPYLTSVGGTVSFNPEVAWVGSSGGFSNYFKTAWYQQAAVSNYLTNFVSDSTKQYYGQYVNFTGRGFPDVAAHSVDPDYIVFQGGAITPSGGTSAAAPVTASIIALLNDARLRAGKPILGFLNPLIYGGGYKAFTDITSGQSDGCNGNDTQNGEVIPGAGVIPGSHWNATTGWDPVTGFGTPDFGKLLAATLNGTFGS</sequence>
<evidence type="ECO:0000256" key="2">
    <source>
        <dbReference type="ARBA" id="ARBA00002451"/>
    </source>
</evidence>
<dbReference type="InterPro" id="IPR050819">
    <property type="entry name" value="Tripeptidyl-peptidase_I"/>
</dbReference>
<comment type="cofactor">
    <cofactor evidence="15">
        <name>Ca(2+)</name>
        <dbReference type="ChEBI" id="CHEBI:29108"/>
    </cofactor>
    <text evidence="15">Binds 1 Ca(2+) ion per subunit.</text>
</comment>
<evidence type="ECO:0000256" key="9">
    <source>
        <dbReference type="ARBA" id="ARBA00022801"/>
    </source>
</evidence>
<evidence type="ECO:0000256" key="12">
    <source>
        <dbReference type="ARBA" id="ARBA00023026"/>
    </source>
</evidence>
<dbReference type="CDD" id="cd04056">
    <property type="entry name" value="Peptidases_S53"/>
    <property type="match status" value="1"/>
</dbReference>
<evidence type="ECO:0000256" key="14">
    <source>
        <dbReference type="ARBA" id="ARBA00023180"/>
    </source>
</evidence>
<evidence type="ECO:0000256" key="8">
    <source>
        <dbReference type="ARBA" id="ARBA00022729"/>
    </source>
</evidence>
<dbReference type="PANTHER" id="PTHR14218">
    <property type="entry name" value="PROTEASE S8 TRIPEPTIDYL PEPTIDASE I CLN2"/>
    <property type="match status" value="1"/>
</dbReference>
<dbReference type="InterPro" id="IPR030400">
    <property type="entry name" value="Sedolisin_dom"/>
</dbReference>
<feature type="binding site" evidence="15">
    <location>
        <position position="564"/>
    </location>
    <ligand>
        <name>Ca(2+)</name>
        <dbReference type="ChEBI" id="CHEBI:29108"/>
    </ligand>
</feature>
<dbReference type="AlphaFoldDB" id="A0A6A6H2H1"/>
<feature type="domain" description="Peptidase S53" evidence="17">
    <location>
        <begin position="222"/>
        <end position="622"/>
    </location>
</feature>
<feature type="active site" description="Charge relay system" evidence="15">
    <location>
        <position position="305"/>
    </location>
</feature>
<comment type="subcellular location">
    <subcellularLocation>
        <location evidence="3">Secreted</location>
        <location evidence="3">Extracellular space</location>
    </subcellularLocation>
</comment>
<evidence type="ECO:0000256" key="15">
    <source>
        <dbReference type="PROSITE-ProRule" id="PRU01032"/>
    </source>
</evidence>
<name>A0A6A6H2H1_VIRVR</name>
<dbReference type="EC" id="3.4.14.10" evidence="4"/>
<keyword evidence="10 15" id="KW-0720">Serine protease</keyword>
<evidence type="ECO:0000256" key="6">
    <source>
        <dbReference type="ARBA" id="ARBA00022670"/>
    </source>
</evidence>
<keyword evidence="12" id="KW-0843">Virulence</keyword>
<dbReference type="OrthoDB" id="409122at2759"/>
<dbReference type="CDD" id="cd11377">
    <property type="entry name" value="Pro-peptidase_S53"/>
    <property type="match status" value="1"/>
</dbReference>
<dbReference type="GO" id="GO:0006508">
    <property type="term" value="P:proteolysis"/>
    <property type="evidence" value="ECO:0007669"/>
    <property type="project" value="UniProtKB-KW"/>
</dbReference>
<organism evidence="18 19">
    <name type="scientific">Viridothelium virens</name>
    <name type="common">Speckled blister lichen</name>
    <name type="synonym">Trypethelium virens</name>
    <dbReference type="NCBI Taxonomy" id="1048519"/>
    <lineage>
        <taxon>Eukaryota</taxon>
        <taxon>Fungi</taxon>
        <taxon>Dikarya</taxon>
        <taxon>Ascomycota</taxon>
        <taxon>Pezizomycotina</taxon>
        <taxon>Dothideomycetes</taxon>
        <taxon>Dothideomycetes incertae sedis</taxon>
        <taxon>Trypetheliales</taxon>
        <taxon>Trypetheliaceae</taxon>
        <taxon>Viridothelium</taxon>
    </lineage>
</organism>
<reference evidence="18" key="1">
    <citation type="journal article" date="2020" name="Stud. Mycol.">
        <title>101 Dothideomycetes genomes: a test case for predicting lifestyles and emergence of pathogens.</title>
        <authorList>
            <person name="Haridas S."/>
            <person name="Albert R."/>
            <person name="Binder M."/>
            <person name="Bloem J."/>
            <person name="Labutti K."/>
            <person name="Salamov A."/>
            <person name="Andreopoulos B."/>
            <person name="Baker S."/>
            <person name="Barry K."/>
            <person name="Bills G."/>
            <person name="Bluhm B."/>
            <person name="Cannon C."/>
            <person name="Castanera R."/>
            <person name="Culley D."/>
            <person name="Daum C."/>
            <person name="Ezra D."/>
            <person name="Gonzalez J."/>
            <person name="Henrissat B."/>
            <person name="Kuo A."/>
            <person name="Liang C."/>
            <person name="Lipzen A."/>
            <person name="Lutzoni F."/>
            <person name="Magnuson J."/>
            <person name="Mondo S."/>
            <person name="Nolan M."/>
            <person name="Ohm R."/>
            <person name="Pangilinan J."/>
            <person name="Park H.-J."/>
            <person name="Ramirez L."/>
            <person name="Alfaro M."/>
            <person name="Sun H."/>
            <person name="Tritt A."/>
            <person name="Yoshinaga Y."/>
            <person name="Zwiers L.-H."/>
            <person name="Turgeon B."/>
            <person name="Goodwin S."/>
            <person name="Spatafora J."/>
            <person name="Crous P."/>
            <person name="Grigoriev I."/>
        </authorList>
    </citation>
    <scope>NUCLEOTIDE SEQUENCE</scope>
    <source>
        <strain evidence="18">Tuck. ex Michener</strain>
    </source>
</reference>
<evidence type="ECO:0000313" key="18">
    <source>
        <dbReference type="EMBL" id="KAF2231773.1"/>
    </source>
</evidence>
<keyword evidence="7 15" id="KW-0479">Metal-binding</keyword>
<keyword evidence="11 15" id="KW-0106">Calcium</keyword>
<feature type="active site" description="Charge relay system" evidence="15">
    <location>
        <position position="522"/>
    </location>
</feature>
<feature type="binding site" evidence="15">
    <location>
        <position position="602"/>
    </location>
    <ligand>
        <name>Ca(2+)</name>
        <dbReference type="ChEBI" id="CHEBI:29108"/>
    </ligand>
</feature>
<dbReference type="SUPFAM" id="SSF52743">
    <property type="entry name" value="Subtilisin-like"/>
    <property type="match status" value="1"/>
</dbReference>
<dbReference type="GO" id="GO:0046872">
    <property type="term" value="F:metal ion binding"/>
    <property type="evidence" value="ECO:0007669"/>
    <property type="project" value="UniProtKB-UniRule"/>
</dbReference>
<comment type="function">
    <text evidence="2">Secreted tripeptidyl-peptidase which degrades proteins at acidic pHs and is involved in virulence.</text>
</comment>
<evidence type="ECO:0000256" key="10">
    <source>
        <dbReference type="ARBA" id="ARBA00022825"/>
    </source>
</evidence>
<evidence type="ECO:0000256" key="16">
    <source>
        <dbReference type="SAM" id="SignalP"/>
    </source>
</evidence>
<evidence type="ECO:0000256" key="4">
    <source>
        <dbReference type="ARBA" id="ARBA00012462"/>
    </source>
</evidence>
<evidence type="ECO:0000313" key="19">
    <source>
        <dbReference type="Proteomes" id="UP000800092"/>
    </source>
</evidence>
<dbReference type="SMART" id="SM00944">
    <property type="entry name" value="Pro-kuma_activ"/>
    <property type="match status" value="1"/>
</dbReference>
<dbReference type="Gene3D" id="3.40.50.200">
    <property type="entry name" value="Peptidase S8/S53 domain"/>
    <property type="match status" value="1"/>
</dbReference>
<evidence type="ECO:0000256" key="1">
    <source>
        <dbReference type="ARBA" id="ARBA00001910"/>
    </source>
</evidence>
<evidence type="ECO:0000256" key="5">
    <source>
        <dbReference type="ARBA" id="ARBA00022525"/>
    </source>
</evidence>
<gene>
    <name evidence="18" type="ORF">EV356DRAFT_489802</name>
</gene>
<dbReference type="InterPro" id="IPR015366">
    <property type="entry name" value="S53_propep"/>
</dbReference>
<dbReference type="PROSITE" id="PS51695">
    <property type="entry name" value="SEDOLISIN"/>
    <property type="match status" value="1"/>
</dbReference>
<comment type="catalytic activity">
    <reaction evidence="1">
        <text>Release of an N-terminal tripeptide from a polypeptide.</text>
        <dbReference type="EC" id="3.4.14.10"/>
    </reaction>
</comment>
<evidence type="ECO:0000256" key="3">
    <source>
        <dbReference type="ARBA" id="ARBA00004239"/>
    </source>
</evidence>
<evidence type="ECO:0000256" key="7">
    <source>
        <dbReference type="ARBA" id="ARBA00022723"/>
    </source>
</evidence>
<keyword evidence="14" id="KW-0325">Glycoprotein</keyword>
<dbReference type="Pfam" id="PF09286">
    <property type="entry name" value="Pro-kuma_activ"/>
    <property type="match status" value="1"/>
</dbReference>
<evidence type="ECO:0000256" key="11">
    <source>
        <dbReference type="ARBA" id="ARBA00022837"/>
    </source>
</evidence>
<feature type="binding site" evidence="15">
    <location>
        <position position="600"/>
    </location>
    <ligand>
        <name>Ca(2+)</name>
        <dbReference type="ChEBI" id="CHEBI:29108"/>
    </ligand>
</feature>
<dbReference type="GO" id="GO:0005576">
    <property type="term" value="C:extracellular region"/>
    <property type="evidence" value="ECO:0007669"/>
    <property type="project" value="UniProtKB-SubCell"/>
</dbReference>
<evidence type="ECO:0000259" key="17">
    <source>
        <dbReference type="PROSITE" id="PS51695"/>
    </source>
</evidence>
<keyword evidence="5" id="KW-0964">Secreted</keyword>
<keyword evidence="9 15" id="KW-0378">Hydrolase</keyword>
<keyword evidence="8 16" id="KW-0732">Signal</keyword>
<feature type="binding site" evidence="15">
    <location>
        <position position="565"/>
    </location>
    <ligand>
        <name>Ca(2+)</name>
        <dbReference type="ChEBI" id="CHEBI:29108"/>
    </ligand>
</feature>
<dbReference type="EMBL" id="ML991823">
    <property type="protein sequence ID" value="KAF2231773.1"/>
    <property type="molecule type" value="Genomic_DNA"/>
</dbReference>
<dbReference type="SUPFAM" id="SSF54897">
    <property type="entry name" value="Protease propeptides/inhibitors"/>
    <property type="match status" value="1"/>
</dbReference>
<proteinExistence type="predicted"/>
<dbReference type="GO" id="GO:0004252">
    <property type="term" value="F:serine-type endopeptidase activity"/>
    <property type="evidence" value="ECO:0007669"/>
    <property type="project" value="UniProtKB-UniRule"/>
</dbReference>
<evidence type="ECO:0000256" key="13">
    <source>
        <dbReference type="ARBA" id="ARBA00023145"/>
    </source>
</evidence>
<feature type="chain" id="PRO_5025472559" description="tripeptidyl-peptidase II" evidence="16">
    <location>
        <begin position="23"/>
        <end position="626"/>
    </location>
</feature>
<keyword evidence="19" id="KW-1185">Reference proteome</keyword>
<dbReference type="InterPro" id="IPR036852">
    <property type="entry name" value="Peptidase_S8/S53_dom_sf"/>
</dbReference>
<dbReference type="GO" id="GO:0008240">
    <property type="term" value="F:tripeptidyl-peptidase activity"/>
    <property type="evidence" value="ECO:0007669"/>
    <property type="project" value="UniProtKB-EC"/>
</dbReference>
<accession>A0A6A6H2H1</accession>
<dbReference type="Proteomes" id="UP000800092">
    <property type="component" value="Unassembled WGS sequence"/>
</dbReference>